<evidence type="ECO:0000313" key="3">
    <source>
        <dbReference type="Proteomes" id="UP001177023"/>
    </source>
</evidence>
<evidence type="ECO:0000313" key="2">
    <source>
        <dbReference type="EMBL" id="CAJ0580514.1"/>
    </source>
</evidence>
<gene>
    <name evidence="2" type="ORF">MSPICULIGERA_LOCUS18712</name>
</gene>
<comment type="caution">
    <text evidence="2">The sequence shown here is derived from an EMBL/GenBank/DDBJ whole genome shotgun (WGS) entry which is preliminary data.</text>
</comment>
<reference evidence="2" key="1">
    <citation type="submission" date="2023-06" db="EMBL/GenBank/DDBJ databases">
        <authorList>
            <person name="Delattre M."/>
        </authorList>
    </citation>
    <scope>NUCLEOTIDE SEQUENCE</scope>
    <source>
        <strain evidence="2">AF72</strain>
    </source>
</reference>
<accession>A0AA36D6C3</accession>
<proteinExistence type="predicted"/>
<dbReference type="AlphaFoldDB" id="A0AA36D6C3"/>
<sequence>MYSMLRVLSLFLQAGFLTPQDYDYTDYPEISTYSFTRTGIPVGVPDEAKRLDAGTLKEALKACINQTTCDSVVQCLYPTVYYLVDGDTAITDDSSINICFSFQKTGDQCFGETTAPPSTLSLHPITRYRIAGKRWYFIWKKGLSAAYPDIFYCQRITWNYLTNATQCPGVEPFYVTPDGSSLALQKTLKNSFVGYVSPTSNSACGATLPIIAYSQTVGIGAASTTYNFYLAEGTTRNPGKRLGIVFYAWYGVGGTCIDTKMDTNCAIYKKMYPVCTSCVQLFCAIYYVKGQNYFARTSTVANTQFVAGNIAYPNLALAMRNCITSDADCTHVRCCTVTAPASCVIGMIGTVAVLEGENEQCIYYAKQSGICASASAAAIQLPASAAATTSTVDSEKPTTYPSTILKSTTISETTTSVAPQHLNESRDSSEAVPNSLAPTGILLFGPGSAGSQT</sequence>
<organism evidence="2 3">
    <name type="scientific">Mesorhabditis spiculigera</name>
    <dbReference type="NCBI Taxonomy" id="96644"/>
    <lineage>
        <taxon>Eukaryota</taxon>
        <taxon>Metazoa</taxon>
        <taxon>Ecdysozoa</taxon>
        <taxon>Nematoda</taxon>
        <taxon>Chromadorea</taxon>
        <taxon>Rhabditida</taxon>
        <taxon>Rhabditina</taxon>
        <taxon>Rhabditomorpha</taxon>
        <taxon>Rhabditoidea</taxon>
        <taxon>Rhabditidae</taxon>
        <taxon>Mesorhabditinae</taxon>
        <taxon>Mesorhabditis</taxon>
    </lineage>
</organism>
<keyword evidence="1" id="KW-0732">Signal</keyword>
<name>A0AA36D6C3_9BILA</name>
<keyword evidence="3" id="KW-1185">Reference proteome</keyword>
<evidence type="ECO:0000256" key="1">
    <source>
        <dbReference type="SAM" id="SignalP"/>
    </source>
</evidence>
<feature type="non-terminal residue" evidence="2">
    <location>
        <position position="453"/>
    </location>
</feature>
<dbReference type="Proteomes" id="UP001177023">
    <property type="component" value="Unassembled WGS sequence"/>
</dbReference>
<feature type="chain" id="PRO_5041254826" evidence="1">
    <location>
        <begin position="20"/>
        <end position="453"/>
    </location>
</feature>
<feature type="signal peptide" evidence="1">
    <location>
        <begin position="1"/>
        <end position="19"/>
    </location>
</feature>
<protein>
    <submittedName>
        <fullName evidence="2">Uncharacterized protein</fullName>
    </submittedName>
</protein>
<dbReference type="EMBL" id="CATQJA010002659">
    <property type="protein sequence ID" value="CAJ0580514.1"/>
    <property type="molecule type" value="Genomic_DNA"/>
</dbReference>